<dbReference type="Gene3D" id="3.40.50.300">
    <property type="entry name" value="P-loop containing nucleotide triphosphate hydrolases"/>
    <property type="match status" value="1"/>
</dbReference>
<dbReference type="OrthoDB" id="7828921at2"/>
<dbReference type="SMART" id="SM00382">
    <property type="entry name" value="AAA"/>
    <property type="match status" value="1"/>
</dbReference>
<reference evidence="3 6" key="2">
    <citation type="submission" date="2019-12" db="EMBL/GenBank/DDBJ databases">
        <authorList>
            <person name="Zheng J."/>
        </authorList>
    </citation>
    <scope>NUCLEOTIDE SEQUENCE [LARGE SCALE GENOMIC DNA]</scope>
    <source>
        <strain evidence="3 6">DSM 27347</strain>
    </source>
</reference>
<dbReference type="Pfam" id="PF13401">
    <property type="entry name" value="AAA_22"/>
    <property type="match status" value="1"/>
</dbReference>
<evidence type="ECO:0000259" key="2">
    <source>
        <dbReference type="SMART" id="SM00382"/>
    </source>
</evidence>
<dbReference type="PANTHER" id="PTHR35894">
    <property type="entry name" value="GENERAL SECRETION PATHWAY PROTEIN A-RELATED"/>
    <property type="match status" value="1"/>
</dbReference>
<protein>
    <submittedName>
        <fullName evidence="3">AAA family ATPase</fullName>
    </submittedName>
    <submittedName>
        <fullName evidence="4">Putative secretion ATPase, PEP-CTERM locus subfamily</fullName>
    </submittedName>
</protein>
<dbReference type="InterPro" id="IPR003593">
    <property type="entry name" value="AAA+_ATPase"/>
</dbReference>
<feature type="coiled-coil region" evidence="1">
    <location>
        <begin position="303"/>
        <end position="330"/>
    </location>
</feature>
<reference evidence="4 5" key="1">
    <citation type="submission" date="2016-10" db="EMBL/GenBank/DDBJ databases">
        <authorList>
            <person name="Varghese N."/>
            <person name="Submissions S."/>
        </authorList>
    </citation>
    <scope>NUCLEOTIDE SEQUENCE [LARGE SCALE GENOMIC DNA]</scope>
    <source>
        <strain evidence="4 5">S7-754</strain>
    </source>
</reference>
<dbReference type="GO" id="GO:0016887">
    <property type="term" value="F:ATP hydrolysis activity"/>
    <property type="evidence" value="ECO:0007669"/>
    <property type="project" value="InterPro"/>
</dbReference>
<keyword evidence="1" id="KW-0175">Coiled coil</keyword>
<dbReference type="RefSeq" id="WP_149681736.1">
    <property type="nucleotide sequence ID" value="NZ_FNBI01000002.1"/>
</dbReference>
<dbReference type="Proteomes" id="UP000323502">
    <property type="component" value="Unassembled WGS sequence"/>
</dbReference>
<dbReference type="EMBL" id="WSUT01000005">
    <property type="protein sequence ID" value="MWC44164.1"/>
    <property type="molecule type" value="Genomic_DNA"/>
</dbReference>
<proteinExistence type="predicted"/>
<dbReference type="InterPro" id="IPR049945">
    <property type="entry name" value="AAA_22"/>
</dbReference>
<dbReference type="AlphaFoldDB" id="A0A1G7IQU4"/>
<sequence>MYDTHYGLTGRPFQLTPDARFWYETATHRKAMSYLGYGLAQGEGFIVITGDIGAGKTTLVGHLLETIDPRRLHAVTIVSTAIDARDLLRTIATQLNVDPAGLEKAQLLTAIERGLHGVARTGRRTLLIVDEAQGLPVDALEELRMLSNFQAGGHALLQIVLLGQPEFRERLHGSERLEQLRQRIIAIHHLDPMEEHEVADYIAHRLSIVGWQGRPDFADDAFAALYRVSGGVPRRLNLLAGRVMLQAAVLDLTLIDAGVVETVAEDMAADLPMPTEAVAPEPVRFVADEVPVPVTPSPAPAPDEGLRARVAALETRVEQQEAALRRILTLLVDWVESDREQPDLSPLHRPSAWDHAA</sequence>
<dbReference type="SUPFAM" id="SSF52540">
    <property type="entry name" value="P-loop containing nucleoside triphosphate hydrolases"/>
    <property type="match status" value="1"/>
</dbReference>
<name>A0A1G7IQU4_9SPHN</name>
<evidence type="ECO:0000313" key="5">
    <source>
        <dbReference type="Proteomes" id="UP000323502"/>
    </source>
</evidence>
<dbReference type="EMBL" id="FNBI01000002">
    <property type="protein sequence ID" value="SDF14936.1"/>
    <property type="molecule type" value="Genomic_DNA"/>
</dbReference>
<feature type="domain" description="AAA+ ATPase" evidence="2">
    <location>
        <begin position="42"/>
        <end position="216"/>
    </location>
</feature>
<evidence type="ECO:0000256" key="1">
    <source>
        <dbReference type="SAM" id="Coils"/>
    </source>
</evidence>
<dbReference type="InterPro" id="IPR052026">
    <property type="entry name" value="ExeA_AAA_ATPase_DNA-bind"/>
</dbReference>
<dbReference type="PANTHER" id="PTHR35894:SF1">
    <property type="entry name" value="PHOSPHORIBULOKINASE _ URIDINE KINASE FAMILY"/>
    <property type="match status" value="1"/>
</dbReference>
<accession>A0A1G7IQU4</accession>
<evidence type="ECO:0000313" key="6">
    <source>
        <dbReference type="Proteomes" id="UP000436801"/>
    </source>
</evidence>
<keyword evidence="5" id="KW-1185">Reference proteome</keyword>
<organism evidence="4 5">
    <name type="scientific">Sphingomonas carotinifaciens</name>
    <dbReference type="NCBI Taxonomy" id="1166323"/>
    <lineage>
        <taxon>Bacteria</taxon>
        <taxon>Pseudomonadati</taxon>
        <taxon>Pseudomonadota</taxon>
        <taxon>Alphaproteobacteria</taxon>
        <taxon>Sphingomonadales</taxon>
        <taxon>Sphingomonadaceae</taxon>
        <taxon>Sphingomonas</taxon>
    </lineage>
</organism>
<evidence type="ECO:0000313" key="4">
    <source>
        <dbReference type="EMBL" id="SDF14936.1"/>
    </source>
</evidence>
<gene>
    <name evidence="3" type="ORF">GQR91_10950</name>
    <name evidence="4" type="ORF">SAMN05216557_102343</name>
</gene>
<evidence type="ECO:0000313" key="3">
    <source>
        <dbReference type="EMBL" id="MWC44164.1"/>
    </source>
</evidence>
<dbReference type="InterPro" id="IPR027417">
    <property type="entry name" value="P-loop_NTPase"/>
</dbReference>
<dbReference type="Proteomes" id="UP000436801">
    <property type="component" value="Unassembled WGS sequence"/>
</dbReference>